<evidence type="ECO:0000259" key="3">
    <source>
        <dbReference type="Pfam" id="PF25954"/>
    </source>
</evidence>
<feature type="domain" description="Multidrug resistance protein MdtA-like alpha-helical hairpin" evidence="2">
    <location>
        <begin position="98"/>
        <end position="150"/>
    </location>
</feature>
<reference evidence="4 5" key="1">
    <citation type="submission" date="2016-05" db="EMBL/GenBank/DDBJ databases">
        <title>Genomic Taxonomy of the Vibrionaceae.</title>
        <authorList>
            <person name="Gomez-Gil B."/>
            <person name="Enciso-Ibarra J."/>
        </authorList>
    </citation>
    <scope>NUCLEOTIDE SEQUENCE [LARGE SCALE GENOMIC DNA]</scope>
    <source>
        <strain evidence="4 5">CAIM 1920</strain>
    </source>
</reference>
<dbReference type="Gene3D" id="2.40.420.20">
    <property type="match status" value="1"/>
</dbReference>
<gene>
    <name evidence="4" type="ORF">A8L45_05415</name>
</gene>
<dbReference type="OrthoDB" id="1185083at2"/>
<evidence type="ECO:0000313" key="4">
    <source>
        <dbReference type="EMBL" id="ODA35117.1"/>
    </source>
</evidence>
<comment type="caution">
    <text evidence="4">The sequence shown here is derived from an EMBL/GenBank/DDBJ whole genome shotgun (WGS) entry which is preliminary data.</text>
</comment>
<evidence type="ECO:0000259" key="2">
    <source>
        <dbReference type="Pfam" id="PF25876"/>
    </source>
</evidence>
<evidence type="ECO:0000313" key="5">
    <source>
        <dbReference type="Proteomes" id="UP000094936"/>
    </source>
</evidence>
<dbReference type="InterPro" id="IPR058792">
    <property type="entry name" value="Beta-barrel_RND_2"/>
</dbReference>
<organism evidence="4 5">
    <name type="scientific">Veronia pacifica</name>
    <dbReference type="NCBI Taxonomy" id="1080227"/>
    <lineage>
        <taxon>Bacteria</taxon>
        <taxon>Pseudomonadati</taxon>
        <taxon>Pseudomonadota</taxon>
        <taxon>Gammaproteobacteria</taxon>
        <taxon>Vibrionales</taxon>
        <taxon>Vibrionaceae</taxon>
        <taxon>Veronia</taxon>
    </lineage>
</organism>
<dbReference type="Gene3D" id="2.40.50.100">
    <property type="match status" value="1"/>
</dbReference>
<dbReference type="RefSeq" id="WP_068900023.1">
    <property type="nucleotide sequence ID" value="NZ_JBHUIF010000013.1"/>
</dbReference>
<dbReference type="PANTHER" id="PTHR30469:SF20">
    <property type="entry name" value="EFFLUX RND TRANSPORTER PERIPLASMIC ADAPTOR SUBUNIT"/>
    <property type="match status" value="1"/>
</dbReference>
<dbReference type="GO" id="GO:0015562">
    <property type="term" value="F:efflux transmembrane transporter activity"/>
    <property type="evidence" value="ECO:0007669"/>
    <property type="project" value="TreeGrafter"/>
</dbReference>
<dbReference type="GO" id="GO:1990281">
    <property type="term" value="C:efflux pump complex"/>
    <property type="evidence" value="ECO:0007669"/>
    <property type="project" value="TreeGrafter"/>
</dbReference>
<name>A0A1C3EPE6_9GAMM</name>
<keyword evidence="5" id="KW-1185">Reference proteome</keyword>
<dbReference type="InterPro" id="IPR058624">
    <property type="entry name" value="MdtA-like_HH"/>
</dbReference>
<sequence length="345" mass="37599">MERSPLLVISLAVPLFIPMLSHAETSDSQPARLAKIMTVSVSGEAENRVLPALVTADDSATLAFRLPGQLVDMSVEAGMTVQAGQTLAKIDKREISLQLAKANASYALSKVQYERLARLRKSRVVSESKYDEAKSNLEAASVQREQAKTNLGYTSLKAPYSGLISLRYKSNFEFVGANEPIMNIQTYDVVNVTFQVPERLGSRLANREPRPVEVSFDTYPDQFFLATLKEVDTSADAKTGSYNVTLTLDRPENINVLPGMAAQVSIEVGVSESSMLPNSALLTQDGKTYVWRVGKGGVVSQTEIELTPEGRIMSGLKDGDQVVTNGIAVLNEGDKVIPWIKERGI</sequence>
<dbReference type="EMBL" id="LYBM01000006">
    <property type="protein sequence ID" value="ODA35117.1"/>
    <property type="molecule type" value="Genomic_DNA"/>
</dbReference>
<proteinExistence type="inferred from homology"/>
<dbReference type="Proteomes" id="UP000094936">
    <property type="component" value="Unassembled WGS sequence"/>
</dbReference>
<dbReference type="InterPro" id="IPR006143">
    <property type="entry name" value="RND_pump_MFP"/>
</dbReference>
<evidence type="ECO:0000256" key="1">
    <source>
        <dbReference type="ARBA" id="ARBA00009477"/>
    </source>
</evidence>
<protein>
    <submittedName>
        <fullName evidence="4">Uncharacterized protein</fullName>
    </submittedName>
</protein>
<dbReference type="Pfam" id="PF25954">
    <property type="entry name" value="Beta-barrel_RND_2"/>
    <property type="match status" value="1"/>
</dbReference>
<dbReference type="Gene3D" id="1.10.287.470">
    <property type="entry name" value="Helix hairpin bin"/>
    <property type="match status" value="1"/>
</dbReference>
<dbReference type="STRING" id="1080227.A8L45_05415"/>
<dbReference type="Gene3D" id="2.40.30.170">
    <property type="match status" value="1"/>
</dbReference>
<dbReference type="AlphaFoldDB" id="A0A1C3EPE6"/>
<comment type="similarity">
    <text evidence="1">Belongs to the membrane fusion protein (MFP) (TC 8.A.1) family.</text>
</comment>
<dbReference type="Pfam" id="PF25876">
    <property type="entry name" value="HH_MFP_RND"/>
    <property type="match status" value="1"/>
</dbReference>
<dbReference type="PANTHER" id="PTHR30469">
    <property type="entry name" value="MULTIDRUG RESISTANCE PROTEIN MDTA"/>
    <property type="match status" value="1"/>
</dbReference>
<feature type="domain" description="CusB-like beta-barrel" evidence="3">
    <location>
        <begin position="192"/>
        <end position="266"/>
    </location>
</feature>
<dbReference type="NCBIfam" id="TIGR01730">
    <property type="entry name" value="RND_mfp"/>
    <property type="match status" value="1"/>
</dbReference>
<dbReference type="SUPFAM" id="SSF111369">
    <property type="entry name" value="HlyD-like secretion proteins"/>
    <property type="match status" value="1"/>
</dbReference>
<accession>A0A1C3EPE6</accession>